<reference evidence="1" key="1">
    <citation type="journal article" date="2014" name="Front. Microbiol.">
        <title>High frequency of phylogenetically diverse reductive dehalogenase-homologous genes in deep subseafloor sedimentary metagenomes.</title>
        <authorList>
            <person name="Kawai M."/>
            <person name="Futagami T."/>
            <person name="Toyoda A."/>
            <person name="Takaki Y."/>
            <person name="Nishi S."/>
            <person name="Hori S."/>
            <person name="Arai W."/>
            <person name="Tsubouchi T."/>
            <person name="Morono Y."/>
            <person name="Uchiyama I."/>
            <person name="Ito T."/>
            <person name="Fujiyama A."/>
            <person name="Inagaki F."/>
            <person name="Takami H."/>
        </authorList>
    </citation>
    <scope>NUCLEOTIDE SEQUENCE</scope>
    <source>
        <strain evidence="1">Expedition CK06-06</strain>
    </source>
</reference>
<accession>X1N7N8</accession>
<protein>
    <recommendedName>
        <fullName evidence="2">Right handed beta helix domain-containing protein</fullName>
    </recommendedName>
</protein>
<dbReference type="InterPro" id="IPR011050">
    <property type="entry name" value="Pectin_lyase_fold/virulence"/>
</dbReference>
<organism evidence="1">
    <name type="scientific">marine sediment metagenome</name>
    <dbReference type="NCBI Taxonomy" id="412755"/>
    <lineage>
        <taxon>unclassified sequences</taxon>
        <taxon>metagenomes</taxon>
        <taxon>ecological metagenomes</taxon>
    </lineage>
</organism>
<proteinExistence type="predicted"/>
<dbReference type="AlphaFoldDB" id="X1N7N8"/>
<evidence type="ECO:0008006" key="2">
    <source>
        <dbReference type="Google" id="ProtNLM"/>
    </source>
</evidence>
<sequence length="252" mass="28496">AQGISDIHIPEGTFNFVEVGESWIEVVFPAGINFFGALTERTIGFPEQSRGMSPNNQVIEWKTVLVMPWDVPSGAVWFRLVGTSDPNEPSRFSDIKLVGYRSIDNESTSMHHALIIDSVINFRVDHCCFEHTCGGIVTNGHYCCGVIDHNIFHNEYGIPDPYASRTVGYGIFPSRAVPEYEWDPIENIVGKYTNYTIFIENNYFTKWRHVVAGNHGIHYVFRHNTVEHGFAYGEIDAHQAYEGVGNRAVESY</sequence>
<feature type="non-terminal residue" evidence="1">
    <location>
        <position position="1"/>
    </location>
</feature>
<dbReference type="EMBL" id="BARV01031646">
    <property type="protein sequence ID" value="GAI40002.1"/>
    <property type="molecule type" value="Genomic_DNA"/>
</dbReference>
<gene>
    <name evidence="1" type="ORF">S06H3_50040</name>
</gene>
<name>X1N7N8_9ZZZZ</name>
<dbReference type="SUPFAM" id="SSF51126">
    <property type="entry name" value="Pectin lyase-like"/>
    <property type="match status" value="1"/>
</dbReference>
<feature type="non-terminal residue" evidence="1">
    <location>
        <position position="252"/>
    </location>
</feature>
<evidence type="ECO:0000313" key="1">
    <source>
        <dbReference type="EMBL" id="GAI40002.1"/>
    </source>
</evidence>
<comment type="caution">
    <text evidence="1">The sequence shown here is derived from an EMBL/GenBank/DDBJ whole genome shotgun (WGS) entry which is preliminary data.</text>
</comment>